<feature type="transmembrane region" description="Helical" evidence="1">
    <location>
        <begin position="251"/>
        <end position="270"/>
    </location>
</feature>
<feature type="transmembrane region" description="Helical" evidence="1">
    <location>
        <begin position="87"/>
        <end position="107"/>
    </location>
</feature>
<sequence>MPDKKSLKETAVTGIKGAWVGGTMLVPGVSGGSMAMILGIYDRLVSAVSSFMEERKANLGFLCSFSIGALLGMLLFAVPILKLLQKYPMPVIYFFLGAVAGGIPMIIRKAGMKKFSWKTIVYPAAGGAAVMLLSLVPAGNLAAGMDMGLLKILFLLAAGMVAAVALVLPGISVSYLLLLLGLYEETMKAIGSLDIAFLLPLGTGVILGILLSTKALEKAMVKYPQMTYLVILGFILGSVAEIFPGIPTGSGILPCILLFAAGFAVIWGMSRLERLQKPNSDQKKEILAESSM</sequence>
<keyword evidence="1" id="KW-0472">Membrane</keyword>
<keyword evidence="3" id="KW-1185">Reference proteome</keyword>
<protein>
    <submittedName>
        <fullName evidence="2">Membrane protein</fullName>
    </submittedName>
</protein>
<evidence type="ECO:0000256" key="1">
    <source>
        <dbReference type="SAM" id="Phobius"/>
    </source>
</evidence>
<organism evidence="2 3">
    <name type="scientific">Murimonas intestini</name>
    <dbReference type="NCBI Taxonomy" id="1337051"/>
    <lineage>
        <taxon>Bacteria</taxon>
        <taxon>Bacillati</taxon>
        <taxon>Bacillota</taxon>
        <taxon>Clostridia</taxon>
        <taxon>Lachnospirales</taxon>
        <taxon>Lachnospiraceae</taxon>
        <taxon>Murimonas</taxon>
    </lineage>
</organism>
<comment type="caution">
    <text evidence="2">The sequence shown here is derived from an EMBL/GenBank/DDBJ whole genome shotgun (WGS) entry which is preliminary data.</text>
</comment>
<gene>
    <name evidence="2" type="ORF">C7383_11385</name>
</gene>
<reference evidence="2 3" key="1">
    <citation type="submission" date="2018-05" db="EMBL/GenBank/DDBJ databases">
        <authorList>
            <person name="Goeker M."/>
            <person name="Huntemann M."/>
            <person name="Clum A."/>
            <person name="Pillay M."/>
            <person name="Palaniappan K."/>
            <person name="Varghese N."/>
            <person name="Mikhailova N."/>
            <person name="Stamatis D."/>
            <person name="Reddy T."/>
            <person name="Daum C."/>
            <person name="Shapiro N."/>
            <person name="Ivanova N."/>
            <person name="Kyrpides N."/>
            <person name="Woyke T."/>
        </authorList>
    </citation>
    <scope>NUCLEOTIDE SEQUENCE [LARGE SCALE GENOMIC DNA]</scope>
    <source>
        <strain evidence="2 3">DSM 26524</strain>
    </source>
</reference>
<feature type="transmembrane region" description="Helical" evidence="1">
    <location>
        <begin position="20"/>
        <end position="41"/>
    </location>
</feature>
<dbReference type="PANTHER" id="PTHR37308">
    <property type="entry name" value="INTEGRAL MEMBRANE PROTEIN"/>
    <property type="match status" value="1"/>
</dbReference>
<dbReference type="PANTHER" id="PTHR37308:SF1">
    <property type="entry name" value="POLYPRENYL-PHOSPHATE TRANSPORTER"/>
    <property type="match status" value="1"/>
</dbReference>
<dbReference type="Pfam" id="PF04018">
    <property type="entry name" value="VCA0040-like"/>
    <property type="match status" value="1"/>
</dbReference>
<proteinExistence type="predicted"/>
<dbReference type="InterPro" id="IPR007163">
    <property type="entry name" value="VCA0040-like"/>
</dbReference>
<dbReference type="RefSeq" id="WP_109747839.1">
    <property type="nucleotide sequence ID" value="NZ_CABJAT010000002.1"/>
</dbReference>
<feature type="transmembrane region" description="Helical" evidence="1">
    <location>
        <begin position="195"/>
        <end position="213"/>
    </location>
</feature>
<feature type="transmembrane region" description="Helical" evidence="1">
    <location>
        <begin position="61"/>
        <end position="81"/>
    </location>
</feature>
<dbReference type="AlphaFoldDB" id="A0AB73T0D7"/>
<feature type="transmembrane region" description="Helical" evidence="1">
    <location>
        <begin position="225"/>
        <end position="244"/>
    </location>
</feature>
<feature type="transmembrane region" description="Helical" evidence="1">
    <location>
        <begin position="119"/>
        <end position="140"/>
    </location>
</feature>
<evidence type="ECO:0000313" key="2">
    <source>
        <dbReference type="EMBL" id="PWJ73299.1"/>
    </source>
</evidence>
<keyword evidence="1" id="KW-0812">Transmembrane</keyword>
<keyword evidence="1" id="KW-1133">Transmembrane helix</keyword>
<feature type="transmembrane region" description="Helical" evidence="1">
    <location>
        <begin position="152"/>
        <end position="183"/>
    </location>
</feature>
<dbReference type="EMBL" id="QGGY01000013">
    <property type="protein sequence ID" value="PWJ73299.1"/>
    <property type="molecule type" value="Genomic_DNA"/>
</dbReference>
<dbReference type="Proteomes" id="UP000245412">
    <property type="component" value="Unassembled WGS sequence"/>
</dbReference>
<accession>A0AB73T0D7</accession>
<name>A0AB73T0D7_9FIRM</name>
<evidence type="ECO:0000313" key="3">
    <source>
        <dbReference type="Proteomes" id="UP000245412"/>
    </source>
</evidence>